<dbReference type="InterPro" id="IPR022800">
    <property type="entry name" value="Spt4/RpoE2_Znf"/>
</dbReference>
<keyword evidence="7" id="KW-0137">Centromere</keyword>
<dbReference type="InterPro" id="IPR009287">
    <property type="entry name" value="Spt4"/>
</dbReference>
<dbReference type="PIRSF" id="PIRSF025023">
    <property type="entry name" value="Spt4"/>
    <property type="match status" value="1"/>
</dbReference>
<dbReference type="PANTHER" id="PTHR12882:SF1">
    <property type="entry name" value="TRANSCRIPTION ELONGATION FACTOR SPT4"/>
    <property type="match status" value="1"/>
</dbReference>
<dbReference type="OrthoDB" id="248751at2759"/>
<keyword evidence="5 8" id="KW-0804">Transcription</keyword>
<comment type="caution">
    <text evidence="10">The sequence shown here is derived from an EMBL/GenBank/DDBJ whole genome shotgun (WGS) entry which is preliminary data.</text>
</comment>
<feature type="domain" description="Spt4/RpoE2 zinc finger" evidence="9">
    <location>
        <begin position="17"/>
        <end position="91"/>
    </location>
</feature>
<evidence type="ECO:0000313" key="11">
    <source>
        <dbReference type="Proteomes" id="UP000013776"/>
    </source>
</evidence>
<evidence type="ECO:0000256" key="6">
    <source>
        <dbReference type="ARBA" id="ARBA00023242"/>
    </source>
</evidence>
<dbReference type="VEuPathDB" id="FungiDB:TAPDE_003345"/>
<gene>
    <name evidence="10" type="ORF">TAPDE_003345</name>
</gene>
<keyword evidence="11" id="KW-1185">Reference proteome</keyword>
<evidence type="ECO:0000256" key="4">
    <source>
        <dbReference type="ARBA" id="ARBA00020182"/>
    </source>
</evidence>
<dbReference type="GO" id="GO:0000775">
    <property type="term" value="C:chromosome, centromeric region"/>
    <property type="evidence" value="ECO:0007669"/>
    <property type="project" value="UniProtKB-SubCell"/>
</dbReference>
<dbReference type="STRING" id="1097556.R4XII3"/>
<protein>
    <recommendedName>
        <fullName evidence="4 8">Transcription elongation factor SPT4</fullName>
    </recommendedName>
</protein>
<dbReference type="Proteomes" id="UP000013776">
    <property type="component" value="Unassembled WGS sequence"/>
</dbReference>
<dbReference type="GO" id="GO:0008270">
    <property type="term" value="F:zinc ion binding"/>
    <property type="evidence" value="ECO:0007669"/>
    <property type="project" value="InterPro"/>
</dbReference>
<keyword evidence="10" id="KW-0648">Protein biosynthesis</keyword>
<keyword evidence="6 8" id="KW-0539">Nucleus</keyword>
<keyword evidence="10" id="KW-0251">Elongation factor</keyword>
<dbReference type="CDD" id="cd07973">
    <property type="entry name" value="Spt4"/>
    <property type="match status" value="1"/>
</dbReference>
<proteinExistence type="inferred from homology"/>
<comment type="function">
    <text evidence="8">The SPT4-SPT5 complex mediates both activation and inhibition of transcription elongation, and plays a role in pre-mRNA processing. This complex seems to be important for the stability of the RNA polymerase II elongation machinery on the chromatin template but not for the inherent ability of this machinery to translocate down the gene.</text>
</comment>
<dbReference type="GO" id="GO:0000993">
    <property type="term" value="F:RNA polymerase II complex binding"/>
    <property type="evidence" value="ECO:0007669"/>
    <property type="project" value="TreeGrafter"/>
</dbReference>
<evidence type="ECO:0000259" key="9">
    <source>
        <dbReference type="SMART" id="SM01389"/>
    </source>
</evidence>
<dbReference type="eggNOG" id="KOG3490">
    <property type="taxonomic scope" value="Eukaryota"/>
</dbReference>
<accession>R4XII3</accession>
<dbReference type="GO" id="GO:0140673">
    <property type="term" value="P:transcription elongation-coupled chromatin remodeling"/>
    <property type="evidence" value="ECO:0007669"/>
    <property type="project" value="InterPro"/>
</dbReference>
<evidence type="ECO:0000256" key="1">
    <source>
        <dbReference type="ARBA" id="ARBA00004123"/>
    </source>
</evidence>
<organism evidence="10 11">
    <name type="scientific">Taphrina deformans (strain PYCC 5710 / ATCC 11124 / CBS 356.35 / IMI 108563 / JCM 9778 / NBRC 8474)</name>
    <name type="common">Peach leaf curl fungus</name>
    <name type="synonym">Lalaria deformans</name>
    <dbReference type="NCBI Taxonomy" id="1097556"/>
    <lineage>
        <taxon>Eukaryota</taxon>
        <taxon>Fungi</taxon>
        <taxon>Dikarya</taxon>
        <taxon>Ascomycota</taxon>
        <taxon>Taphrinomycotina</taxon>
        <taxon>Taphrinomycetes</taxon>
        <taxon>Taphrinales</taxon>
        <taxon>Taphrinaceae</taxon>
        <taxon>Taphrina</taxon>
    </lineage>
</organism>
<evidence type="ECO:0000313" key="10">
    <source>
        <dbReference type="EMBL" id="CCG83167.1"/>
    </source>
</evidence>
<dbReference type="SUPFAM" id="SSF63393">
    <property type="entry name" value="RNA polymerase subunits"/>
    <property type="match status" value="1"/>
</dbReference>
<dbReference type="Pfam" id="PF06093">
    <property type="entry name" value="Spt4"/>
    <property type="match status" value="1"/>
</dbReference>
<dbReference type="GO" id="GO:0032044">
    <property type="term" value="C:DSIF complex"/>
    <property type="evidence" value="ECO:0007669"/>
    <property type="project" value="TreeGrafter"/>
</dbReference>
<dbReference type="Gene3D" id="3.30.40.210">
    <property type="match status" value="1"/>
</dbReference>
<dbReference type="PANTHER" id="PTHR12882">
    <property type="entry name" value="SUPPRESSOR OF TY 4"/>
    <property type="match status" value="1"/>
</dbReference>
<evidence type="ECO:0000256" key="5">
    <source>
        <dbReference type="ARBA" id="ARBA00023163"/>
    </source>
</evidence>
<evidence type="ECO:0000256" key="2">
    <source>
        <dbReference type="ARBA" id="ARBA00004584"/>
    </source>
</evidence>
<sequence length="118" mass="13266">MSKPNFQRRLPKSTKNLRACLMCAILLTSDQFANEGCPNCESILRTSERPEEVTSPNHEGRIAMMSPSDSWVAKWQRSSNFVAGLYATRVVGRLADEIVEDLEAQGIQYIPRDGSYVE</sequence>
<dbReference type="EMBL" id="CAHR02000127">
    <property type="protein sequence ID" value="CCG83167.1"/>
    <property type="molecule type" value="Genomic_DNA"/>
</dbReference>
<dbReference type="SMART" id="SM01389">
    <property type="entry name" value="Spt4"/>
    <property type="match status" value="1"/>
</dbReference>
<name>R4XII3_TAPDE</name>
<evidence type="ECO:0000256" key="7">
    <source>
        <dbReference type="ARBA" id="ARBA00023328"/>
    </source>
</evidence>
<dbReference type="InterPro" id="IPR029040">
    <property type="entry name" value="RPABC4/Spt4"/>
</dbReference>
<evidence type="ECO:0000256" key="3">
    <source>
        <dbReference type="ARBA" id="ARBA00010464"/>
    </source>
</evidence>
<dbReference type="InterPro" id="IPR038510">
    <property type="entry name" value="Spt4_sf"/>
</dbReference>
<dbReference type="GO" id="GO:0003746">
    <property type="term" value="F:translation elongation factor activity"/>
    <property type="evidence" value="ECO:0007669"/>
    <property type="project" value="UniProtKB-KW"/>
</dbReference>
<reference evidence="10 11" key="1">
    <citation type="journal article" date="2013" name="MBio">
        <title>Genome sequencing of the plant pathogen Taphrina deformans, the causal agent of peach leaf curl.</title>
        <authorList>
            <person name="Cisse O.H."/>
            <person name="Almeida J.M.G.C.F."/>
            <person name="Fonseca A."/>
            <person name="Kumar A.A."/>
            <person name="Salojaervi J."/>
            <person name="Overmyer K."/>
            <person name="Hauser P.M."/>
            <person name="Pagni M."/>
        </authorList>
    </citation>
    <scope>NUCLEOTIDE SEQUENCE [LARGE SCALE GENOMIC DNA]</scope>
    <source>
        <strain evidence="11">PYCC 5710 / ATCC 11124 / CBS 356.35 / IMI 108563 / JCM 9778 / NBRC 8474</strain>
    </source>
</reference>
<dbReference type="GO" id="GO:0006355">
    <property type="term" value="P:regulation of DNA-templated transcription"/>
    <property type="evidence" value="ECO:0007669"/>
    <property type="project" value="InterPro"/>
</dbReference>
<comment type="subcellular location">
    <subcellularLocation>
        <location evidence="2">Chromosome</location>
        <location evidence="2">Centromere</location>
    </subcellularLocation>
    <subcellularLocation>
        <location evidence="1 8">Nucleus</location>
    </subcellularLocation>
</comment>
<comment type="similarity">
    <text evidence="3 8">Belongs to the SPT4 family.</text>
</comment>
<dbReference type="AlphaFoldDB" id="R4XII3"/>
<evidence type="ECO:0000256" key="8">
    <source>
        <dbReference type="PIRNR" id="PIRNR025023"/>
    </source>
</evidence>